<name>A0A1V2I354_9ACTN</name>
<protein>
    <submittedName>
        <fullName evidence="1">Uncharacterized protein</fullName>
    </submittedName>
</protein>
<sequence>MQTTTTVIILLALLLVTALIAPRLRARSLVPLVCILLGWFWAGPGFVPTITAVTEAIRDFFGSLPIHLN</sequence>
<gene>
    <name evidence="1" type="ORF">BL253_30925</name>
</gene>
<accession>A0A1V2I354</accession>
<organism evidence="1 2">
    <name type="scientific">Pseudofrankia asymbiotica</name>
    <dbReference type="NCBI Taxonomy" id="1834516"/>
    <lineage>
        <taxon>Bacteria</taxon>
        <taxon>Bacillati</taxon>
        <taxon>Actinomycetota</taxon>
        <taxon>Actinomycetes</taxon>
        <taxon>Frankiales</taxon>
        <taxon>Frankiaceae</taxon>
        <taxon>Pseudofrankia</taxon>
    </lineage>
</organism>
<evidence type="ECO:0000313" key="1">
    <source>
        <dbReference type="EMBL" id="ONH24174.1"/>
    </source>
</evidence>
<evidence type="ECO:0000313" key="2">
    <source>
        <dbReference type="Proteomes" id="UP000188929"/>
    </source>
</evidence>
<dbReference type="OrthoDB" id="3220548at2"/>
<dbReference type="AlphaFoldDB" id="A0A1V2I354"/>
<dbReference type="STRING" id="1834516.BL253_30925"/>
<dbReference type="Proteomes" id="UP000188929">
    <property type="component" value="Unassembled WGS sequence"/>
</dbReference>
<reference evidence="2" key="1">
    <citation type="submission" date="2016-10" db="EMBL/GenBank/DDBJ databases">
        <title>Frankia sp. NRRL B-16386 Genome sequencing.</title>
        <authorList>
            <person name="Ghodhbane-Gtari F."/>
            <person name="Swanson E."/>
            <person name="Gueddou A."/>
            <person name="Hezbri K."/>
            <person name="Ktari K."/>
            <person name="Nouioui I."/>
            <person name="Morris K."/>
            <person name="Simpson S."/>
            <person name="Abebe-Akele F."/>
            <person name="Thomas K."/>
            <person name="Gtari M."/>
            <person name="Tisa L.S."/>
        </authorList>
    </citation>
    <scope>NUCLEOTIDE SEQUENCE [LARGE SCALE GENOMIC DNA]</scope>
    <source>
        <strain evidence="2">NRRL B-16386</strain>
    </source>
</reference>
<dbReference type="RefSeq" id="WP_076820929.1">
    <property type="nucleotide sequence ID" value="NZ_MOMC01000074.1"/>
</dbReference>
<dbReference type="EMBL" id="MOMC01000074">
    <property type="protein sequence ID" value="ONH24174.1"/>
    <property type="molecule type" value="Genomic_DNA"/>
</dbReference>
<proteinExistence type="predicted"/>
<keyword evidence="2" id="KW-1185">Reference proteome</keyword>
<comment type="caution">
    <text evidence="1">The sequence shown here is derived from an EMBL/GenBank/DDBJ whole genome shotgun (WGS) entry which is preliminary data.</text>
</comment>